<name>A0AAV8W0W0_9CUCU</name>
<dbReference type="EMBL" id="JANEYG010000015">
    <property type="protein sequence ID" value="KAJ8920243.1"/>
    <property type="molecule type" value="Genomic_DNA"/>
</dbReference>
<accession>A0AAV8W0W0</accession>
<keyword evidence="2" id="KW-1185">Reference proteome</keyword>
<dbReference type="Proteomes" id="UP001159042">
    <property type="component" value="Unassembled WGS sequence"/>
</dbReference>
<proteinExistence type="predicted"/>
<dbReference type="AlphaFoldDB" id="A0AAV8W0W0"/>
<protein>
    <submittedName>
        <fullName evidence="1">Uncharacterized protein</fullName>
    </submittedName>
</protein>
<evidence type="ECO:0000313" key="2">
    <source>
        <dbReference type="Proteomes" id="UP001159042"/>
    </source>
</evidence>
<evidence type="ECO:0000313" key="1">
    <source>
        <dbReference type="EMBL" id="KAJ8920243.1"/>
    </source>
</evidence>
<gene>
    <name evidence="1" type="ORF">NQ315_011904</name>
</gene>
<comment type="caution">
    <text evidence="1">The sequence shown here is derived from an EMBL/GenBank/DDBJ whole genome shotgun (WGS) entry which is preliminary data.</text>
</comment>
<organism evidence="1 2">
    <name type="scientific">Exocentrus adspersus</name>
    <dbReference type="NCBI Taxonomy" id="1586481"/>
    <lineage>
        <taxon>Eukaryota</taxon>
        <taxon>Metazoa</taxon>
        <taxon>Ecdysozoa</taxon>
        <taxon>Arthropoda</taxon>
        <taxon>Hexapoda</taxon>
        <taxon>Insecta</taxon>
        <taxon>Pterygota</taxon>
        <taxon>Neoptera</taxon>
        <taxon>Endopterygota</taxon>
        <taxon>Coleoptera</taxon>
        <taxon>Polyphaga</taxon>
        <taxon>Cucujiformia</taxon>
        <taxon>Chrysomeloidea</taxon>
        <taxon>Cerambycidae</taxon>
        <taxon>Lamiinae</taxon>
        <taxon>Acanthocinini</taxon>
        <taxon>Exocentrus</taxon>
    </lineage>
</organism>
<reference evidence="1 2" key="1">
    <citation type="journal article" date="2023" name="Insect Mol. Biol.">
        <title>Genome sequencing provides insights into the evolution of gene families encoding plant cell wall-degrading enzymes in longhorned beetles.</title>
        <authorList>
            <person name="Shin N.R."/>
            <person name="Okamura Y."/>
            <person name="Kirsch R."/>
            <person name="Pauchet Y."/>
        </authorList>
    </citation>
    <scope>NUCLEOTIDE SEQUENCE [LARGE SCALE GENOMIC DNA]</scope>
    <source>
        <strain evidence="1">EAD_L_NR</strain>
    </source>
</reference>
<sequence length="67" mass="7461">MRVINISAFEAQWVASCGLCQGGEMSHLRSTENLKIVSLDVKDLRFPTSLHADGSDAMFTRGYKQEL</sequence>